<dbReference type="FunFam" id="1.20.900.10:FF:000001">
    <property type="entry name" value="Guanine nucleotide exchange factor DBS"/>
    <property type="match status" value="1"/>
</dbReference>
<dbReference type="SUPFAM" id="SSF50729">
    <property type="entry name" value="PH domain-like"/>
    <property type="match status" value="1"/>
</dbReference>
<keyword evidence="3" id="KW-0963">Cytoplasm</keyword>
<dbReference type="InterPro" id="IPR018159">
    <property type="entry name" value="Spectrin/alpha-actinin"/>
</dbReference>
<protein>
    <submittedName>
        <fullName evidence="10">Putative triple functional domain protein</fullName>
    </submittedName>
</protein>
<feature type="domain" description="CRAL-TRIO" evidence="9">
    <location>
        <begin position="61"/>
        <end position="195"/>
    </location>
</feature>
<evidence type="ECO:0000256" key="1">
    <source>
        <dbReference type="ARBA" id="ARBA00004496"/>
    </source>
</evidence>
<dbReference type="Pfam" id="PF23323">
    <property type="entry name" value="Spectrin_6"/>
    <property type="match status" value="1"/>
</dbReference>
<feature type="domain" description="DH" evidence="8">
    <location>
        <begin position="1281"/>
        <end position="1456"/>
    </location>
</feature>
<dbReference type="Gene3D" id="1.20.900.10">
    <property type="entry name" value="Dbl homology (DH) domain"/>
    <property type="match status" value="1"/>
</dbReference>
<evidence type="ECO:0000259" key="9">
    <source>
        <dbReference type="PROSITE" id="PS50191"/>
    </source>
</evidence>
<dbReference type="InterPro" id="IPR036865">
    <property type="entry name" value="CRAL-TRIO_dom_sf"/>
</dbReference>
<keyword evidence="2" id="KW-0728">SH3 domain</keyword>
<dbReference type="PANTHER" id="PTHR22826">
    <property type="entry name" value="RHO GUANINE EXCHANGE FACTOR-RELATED"/>
    <property type="match status" value="1"/>
</dbReference>
<evidence type="ECO:0000256" key="2">
    <source>
        <dbReference type="ARBA" id="ARBA00022443"/>
    </source>
</evidence>
<dbReference type="STRING" id="307972.A0A2G8KYH5"/>
<dbReference type="InterPro" id="IPR001251">
    <property type="entry name" value="CRAL-TRIO_dom"/>
</dbReference>
<comment type="caution">
    <text evidence="10">The sequence shown here is derived from an EMBL/GenBank/DDBJ whole genome shotgun (WGS) entry which is preliminary data.</text>
</comment>
<dbReference type="Pfam" id="PF22697">
    <property type="entry name" value="SOS1_NGEF_PH"/>
    <property type="match status" value="1"/>
</dbReference>
<dbReference type="InterPro" id="IPR056701">
    <property type="entry name" value="DUF7799"/>
</dbReference>
<comment type="subcellular location">
    <subcellularLocation>
        <location evidence="1">Cytoplasm</location>
    </subcellularLocation>
</comment>
<evidence type="ECO:0000259" key="8">
    <source>
        <dbReference type="PROSITE" id="PS50010"/>
    </source>
</evidence>
<keyword evidence="11" id="KW-1185">Reference proteome</keyword>
<dbReference type="InterPro" id="IPR002017">
    <property type="entry name" value="Spectrin_repeat"/>
</dbReference>
<evidence type="ECO:0000256" key="4">
    <source>
        <dbReference type="ARBA" id="ARBA00022553"/>
    </source>
</evidence>
<feature type="region of interest" description="Disordered" evidence="6">
    <location>
        <begin position="1602"/>
        <end position="1650"/>
    </location>
</feature>
<dbReference type="InterPro" id="IPR035899">
    <property type="entry name" value="DBL_dom_sf"/>
</dbReference>
<dbReference type="Gene3D" id="3.40.525.10">
    <property type="entry name" value="CRAL-TRIO lipid binding domain"/>
    <property type="match status" value="1"/>
</dbReference>
<dbReference type="InterPro" id="IPR047054">
    <property type="entry name" value="Kalirin_TRIO_PH_1"/>
</dbReference>
<accession>A0A2G8KYH5</accession>
<dbReference type="EMBL" id="MRZV01000302">
    <property type="protein sequence ID" value="PIK53076.1"/>
    <property type="molecule type" value="Genomic_DNA"/>
</dbReference>
<dbReference type="SMART" id="SM00150">
    <property type="entry name" value="SPEC"/>
    <property type="match status" value="6"/>
</dbReference>
<dbReference type="CDD" id="cd00160">
    <property type="entry name" value="RhoGEF"/>
    <property type="match status" value="1"/>
</dbReference>
<gene>
    <name evidence="10" type="ORF">BSL78_10039</name>
</gene>
<dbReference type="PROSITE" id="PS50191">
    <property type="entry name" value="CRAL_TRIO"/>
    <property type="match status" value="1"/>
</dbReference>
<dbReference type="CDD" id="cd13240">
    <property type="entry name" value="PH1_Kalirin_Trio_like"/>
    <property type="match status" value="1"/>
</dbReference>
<dbReference type="InterPro" id="IPR055251">
    <property type="entry name" value="SOS1_NGEF_PH"/>
</dbReference>
<dbReference type="SMART" id="SM00516">
    <property type="entry name" value="SEC14"/>
    <property type="match status" value="1"/>
</dbReference>
<dbReference type="SMART" id="SM00325">
    <property type="entry name" value="RhoGEF"/>
    <property type="match status" value="1"/>
</dbReference>
<dbReference type="Proteomes" id="UP000230750">
    <property type="component" value="Unassembled WGS sequence"/>
</dbReference>
<dbReference type="Pfam" id="PF00435">
    <property type="entry name" value="Spectrin"/>
    <property type="match status" value="4"/>
</dbReference>
<proteinExistence type="predicted"/>
<dbReference type="SUPFAM" id="SSF46966">
    <property type="entry name" value="Spectrin repeat"/>
    <property type="match status" value="5"/>
</dbReference>
<dbReference type="InterPro" id="IPR011993">
    <property type="entry name" value="PH-like_dom_sf"/>
</dbReference>
<dbReference type="CDD" id="cd00170">
    <property type="entry name" value="SEC14"/>
    <property type="match status" value="1"/>
</dbReference>
<dbReference type="CDD" id="cd00176">
    <property type="entry name" value="SPEC"/>
    <property type="match status" value="4"/>
</dbReference>
<evidence type="ECO:0000313" key="10">
    <source>
        <dbReference type="EMBL" id="PIK53076.1"/>
    </source>
</evidence>
<keyword evidence="5" id="KW-0344">Guanine-nucleotide releasing factor</keyword>
<dbReference type="OrthoDB" id="10256089at2759"/>
<keyword evidence="4" id="KW-0597">Phosphoprotein</keyword>
<feature type="compositionally biased region" description="Polar residues" evidence="6">
    <location>
        <begin position="1602"/>
        <end position="1619"/>
    </location>
</feature>
<dbReference type="Gene3D" id="1.20.58.60">
    <property type="match status" value="5"/>
</dbReference>
<reference evidence="10 11" key="1">
    <citation type="journal article" date="2017" name="PLoS Biol.">
        <title>The sea cucumber genome provides insights into morphological evolution and visceral regeneration.</title>
        <authorList>
            <person name="Zhang X."/>
            <person name="Sun L."/>
            <person name="Yuan J."/>
            <person name="Sun Y."/>
            <person name="Gao Y."/>
            <person name="Zhang L."/>
            <person name="Li S."/>
            <person name="Dai H."/>
            <person name="Hamel J.F."/>
            <person name="Liu C."/>
            <person name="Yu Y."/>
            <person name="Liu S."/>
            <person name="Lin W."/>
            <person name="Guo K."/>
            <person name="Jin S."/>
            <person name="Xu P."/>
            <person name="Storey K.B."/>
            <person name="Huan P."/>
            <person name="Zhang T."/>
            <person name="Zhou Y."/>
            <person name="Zhang J."/>
            <person name="Lin C."/>
            <person name="Li X."/>
            <person name="Xing L."/>
            <person name="Huo D."/>
            <person name="Sun M."/>
            <person name="Wang L."/>
            <person name="Mercier A."/>
            <person name="Li F."/>
            <person name="Yang H."/>
            <person name="Xiang J."/>
        </authorList>
    </citation>
    <scope>NUCLEOTIDE SEQUENCE [LARGE SCALE GENOMIC DNA]</scope>
    <source>
        <strain evidence="10">Shaxun</strain>
        <tissue evidence="10">Muscle</tissue>
    </source>
</reference>
<sequence length="1650" mass="189138">MSKTRQSNITSNNINSDNGHNFAHFKFVDEAVSIEELGGTGVYMGHGEGGKFPPSPCQNLAIGGRDKRGGPVLTFPAGSVLEKIDSMTLIQLVLYLTSIPNEEVIQHGFTVIIDIRKSTWQKAKCALKALQECVADIIRIAFIIKPEKFWQKHRTSMGTSKLKFETSMISADSLLKFVDSSQLTADLDGTLVYDHDDWIQMRLALEDFFNIAGNLMQHEDHLQQEMKRIEYPSGIGEAKTAIEEHNVAKKEIARLPLEEIQKEGQQMLSRICGDASTLDSGYSSRGGSIASNSSTMINADFQNAGPHILHLLDSIGGSKQRLLKLWQRKSATLEQCLQLRLYEQDTKKMFEWLDHQRELFLLNHTNLGSNRQVAVELQEEHNQFVAQSMSMYEHIHLILDAANSLLKSGHFASEDIDRLSHQLNQEWQGFALAMDERSNLLAMSVMFHEKAEIYLTRVYDWEDQCIAMGGSELPEQLVELQTRLHQQHKIRDDFTTCYAEACGDGKTLLAALQQPVSPESFNSVIAQTDYSTSAGHILDLIHEILQRHRHLQQLWKQNWQVSSHGMQLCVFQQDAKKVLVWLEKHGEEFLNKHTGIGKSLHKARALQQKHEEFVTIAQNTITNARRLLKDAEELAESGQCDAEDVTNVARELDGRVRTFIIRVERRRQLLELSVSFHTNAKELSSWFKELEAELNIGTDVAVSVEEAENEVAKFEHQREITLDASVNTVSEGQSIIDQLGQLSMESNNVNYSDACHHIEGILQSLEEGRRKLEGLWASRRMRLELSLQLKQFEREALELSSQLPLWTDQMRGSNFELDLDTADILLKEHMEMFDSIQDRTVQVIQKGRDLLQLLDNSTLNLIADDQPSPSTRVSVLMDDVRDGYLELEDVAEIRRRDLEQFRDLRQFEQEAEQVQGWISTSEKILQVAPAIPNSLYEAEKMQLDHQQFETALEKTQESAIRLHDKGYKLVESSHFEGQRIQDITTNESQLIMQSEDRRKLFQYACSFYKVSSQVQSVLEDLEREYTREDDWCGGQETQPISETEMLQMINRHQDQKESFLKACTMARRSTENFMKYLKKCNGQSPQLSAMAEQPRGPEAYTKKILEELLQQEDKVLESWTTKKKRLDQCLQYVLFERSARQALEWIHDTGEFYLSTHTNLGKNVEETTDLLTEHNEFKGTAKETKEKVKLLRQLADSLVERGHSHASSIKNWVAAVDERYRDFSLRMDKYRNQLQSKLGLNQEDDFREPTSENRMSDTSLELKLRDAAKGLSDEKRKSARKRDYIMSELLETEKTYVRDLECCIQNYLCEMLASVEEVPPGIVHKQHIIFGNIEVIYDFHKNIFLKELEKYEAMPENVGHCFVTWADKFESYVSYCRNKPDSNTLLVEHASTFFEGLQKKQKLALSVQAYIIKPVQRITKYQLLLKDLLACCEEGTGEIQEALDVMLMVPKKANDAMHLSMLDGFEGDLEAQGEVLLQDSFQVWDTKQIFRKGRERHIFLFDMILVFCKESKDSTGRSRYLHKSKMSTTDVGITEHVEGDHCKFALWTGHTPSSDNRIILKASSLEIKQEWVRKLREIVQGRQLHLRAGLADTIKISKSTLGKKTPSTVSSFSQKSSRSAHSEESLVDEPYCDQQDGMPTASAPPKLCRK</sequence>
<dbReference type="SUPFAM" id="SSF48065">
    <property type="entry name" value="DBL homology domain (DH-domain)"/>
    <property type="match status" value="1"/>
</dbReference>
<name>A0A2G8KYH5_STIJA</name>
<dbReference type="SUPFAM" id="SSF52087">
    <property type="entry name" value="CRAL/TRIO domain"/>
    <property type="match status" value="1"/>
</dbReference>
<dbReference type="GO" id="GO:0005737">
    <property type="term" value="C:cytoplasm"/>
    <property type="evidence" value="ECO:0007669"/>
    <property type="project" value="UniProtKB-SubCell"/>
</dbReference>
<dbReference type="GO" id="GO:0019898">
    <property type="term" value="C:extrinsic component of membrane"/>
    <property type="evidence" value="ECO:0007669"/>
    <property type="project" value="TreeGrafter"/>
</dbReference>
<feature type="domain" description="PH" evidence="7">
    <location>
        <begin position="1468"/>
        <end position="1580"/>
    </location>
</feature>
<dbReference type="GO" id="GO:0005085">
    <property type="term" value="F:guanyl-nucleotide exchange factor activity"/>
    <property type="evidence" value="ECO:0007669"/>
    <property type="project" value="UniProtKB-KW"/>
</dbReference>
<dbReference type="InterPro" id="IPR000219">
    <property type="entry name" value="DH_dom"/>
</dbReference>
<dbReference type="Gene3D" id="2.30.29.30">
    <property type="entry name" value="Pleckstrin-homology domain (PH domain)/Phosphotyrosine-binding domain (PTB)"/>
    <property type="match status" value="1"/>
</dbReference>
<dbReference type="SMART" id="SM00233">
    <property type="entry name" value="PH"/>
    <property type="match status" value="1"/>
</dbReference>
<organism evidence="10 11">
    <name type="scientific">Stichopus japonicus</name>
    <name type="common">Sea cucumber</name>
    <dbReference type="NCBI Taxonomy" id="307972"/>
    <lineage>
        <taxon>Eukaryota</taxon>
        <taxon>Metazoa</taxon>
        <taxon>Echinodermata</taxon>
        <taxon>Eleutherozoa</taxon>
        <taxon>Echinozoa</taxon>
        <taxon>Holothuroidea</taxon>
        <taxon>Aspidochirotacea</taxon>
        <taxon>Aspidochirotida</taxon>
        <taxon>Stichopodidae</taxon>
        <taxon>Apostichopus</taxon>
    </lineage>
</organism>
<dbReference type="PANTHER" id="PTHR22826:SF106">
    <property type="entry name" value="TRIO, ISOFORM A"/>
    <property type="match status" value="1"/>
</dbReference>
<dbReference type="Pfam" id="PF25075">
    <property type="entry name" value="DUF7799"/>
    <property type="match status" value="1"/>
</dbReference>
<dbReference type="InterPro" id="IPR051336">
    <property type="entry name" value="RhoGEF_Guanine_NuclExch_SF"/>
</dbReference>
<dbReference type="InterPro" id="IPR058918">
    <property type="entry name" value="KALRN/TRIO-like_spectrin"/>
</dbReference>
<evidence type="ECO:0000256" key="6">
    <source>
        <dbReference type="SAM" id="MobiDB-lite"/>
    </source>
</evidence>
<dbReference type="PROSITE" id="PS50010">
    <property type="entry name" value="DH_2"/>
    <property type="match status" value="1"/>
</dbReference>
<evidence type="ECO:0000259" key="7">
    <source>
        <dbReference type="PROSITE" id="PS50003"/>
    </source>
</evidence>
<evidence type="ECO:0000256" key="5">
    <source>
        <dbReference type="ARBA" id="ARBA00022658"/>
    </source>
</evidence>
<evidence type="ECO:0000313" key="11">
    <source>
        <dbReference type="Proteomes" id="UP000230750"/>
    </source>
</evidence>
<dbReference type="PROSITE" id="PS50003">
    <property type="entry name" value="PH_DOMAIN"/>
    <property type="match status" value="1"/>
</dbReference>
<evidence type="ECO:0000256" key="3">
    <source>
        <dbReference type="ARBA" id="ARBA00022490"/>
    </source>
</evidence>
<dbReference type="InterPro" id="IPR001849">
    <property type="entry name" value="PH_domain"/>
</dbReference>
<dbReference type="Pfam" id="PF00621">
    <property type="entry name" value="RhoGEF"/>
    <property type="match status" value="1"/>
</dbReference>